<sequence>MRFKKKSWVVVAAAVAAAGVVFLTAGVALGGRPGFTIDQNGIHGAKSSSEENFRLKKTRLDKFQNIRLNVDDADVQVILSDDYYIEYYLEGDKNIKEPLLEVKDQTLTLKEEHSDFVLSYFNFDFFSRLGSDEKNYYVKLYVPRNTKFQSVSLSTDSGDMKLDDVDADTLKLRADYGDITAKSLTAQNAKLYLDSGDLTAESLKATKLTMENSYGNIKLTKLNTQDTDVTADNGKIEIQTASVGTLNLTDDYGDVTIGELKGDRANLEMDSGDLLLGNCDLKELEGKNAYGDITVELTGKLEDYDLSLETDYGKMSVEGASKIHGDSDEYYYENHAGKGKSVQMYCDSGDIAVTFQNNQE</sequence>
<organism evidence="2 3">
    <name type="scientific">Blautia hydrogenotrophica (strain DSM 10507 / JCM 14656 / S5a33)</name>
    <name type="common">Ruminococcus hydrogenotrophicus</name>
    <dbReference type="NCBI Taxonomy" id="476272"/>
    <lineage>
        <taxon>Bacteria</taxon>
        <taxon>Bacillati</taxon>
        <taxon>Bacillota</taxon>
        <taxon>Clostridia</taxon>
        <taxon>Lachnospirales</taxon>
        <taxon>Lachnospiraceae</taxon>
        <taxon>Blautia</taxon>
    </lineage>
</organism>
<evidence type="ECO:0000259" key="1">
    <source>
        <dbReference type="Pfam" id="PF13349"/>
    </source>
</evidence>
<keyword evidence="3" id="KW-1185">Reference proteome</keyword>
<dbReference type="EMBL" id="ACBZ01000018">
    <property type="protein sequence ID" value="EEG50536.1"/>
    <property type="molecule type" value="Genomic_DNA"/>
</dbReference>
<feature type="domain" description="DUF4097" evidence="1">
    <location>
        <begin position="64"/>
        <end position="257"/>
    </location>
</feature>
<dbReference type="RefSeq" id="WP_005945792.1">
    <property type="nucleotide sequence ID" value="NZ_CP136423.1"/>
</dbReference>
<dbReference type="GeneID" id="86821767"/>
<dbReference type="Pfam" id="PF13349">
    <property type="entry name" value="DUF4097"/>
    <property type="match status" value="1"/>
</dbReference>
<comment type="caution">
    <text evidence="2">The sequence shown here is derived from an EMBL/GenBank/DDBJ whole genome shotgun (WGS) entry which is preliminary data.</text>
</comment>
<reference evidence="2 3" key="2">
    <citation type="submission" date="2009-02" db="EMBL/GenBank/DDBJ databases">
        <title>Draft genome sequence of Blautia hydrogenotrophica DSM 10507 (Ruminococcus hydrogenotrophicus DSM 10507).</title>
        <authorList>
            <person name="Sudarsanam P."/>
            <person name="Ley R."/>
            <person name="Guruge J."/>
            <person name="Turnbaugh P.J."/>
            <person name="Mahowald M."/>
            <person name="Liep D."/>
            <person name="Gordon J."/>
        </authorList>
    </citation>
    <scope>NUCLEOTIDE SEQUENCE [LARGE SCALE GENOMIC DNA]</scope>
    <source>
        <strain evidence="3">DSM 10507 / JCM 14656 / S5a33</strain>
    </source>
</reference>
<evidence type="ECO:0000313" key="3">
    <source>
        <dbReference type="Proteomes" id="UP000003100"/>
    </source>
</evidence>
<dbReference type="Proteomes" id="UP000003100">
    <property type="component" value="Unassembled WGS sequence"/>
</dbReference>
<proteinExistence type="predicted"/>
<dbReference type="AlphaFoldDB" id="C0CI58"/>
<dbReference type="HOGENOM" id="CLU_065323_0_0_9"/>
<dbReference type="PANTHER" id="PTHR34094:SF1">
    <property type="entry name" value="PROTEIN FAM185A"/>
    <property type="match status" value="1"/>
</dbReference>
<name>C0CI58_BLAHS</name>
<protein>
    <recommendedName>
        <fullName evidence="1">DUF4097 domain-containing protein</fullName>
    </recommendedName>
</protein>
<dbReference type="eggNOG" id="COG3595">
    <property type="taxonomic scope" value="Bacteria"/>
</dbReference>
<evidence type="ECO:0000313" key="2">
    <source>
        <dbReference type="EMBL" id="EEG50536.1"/>
    </source>
</evidence>
<dbReference type="Gene3D" id="2.160.20.120">
    <property type="match status" value="1"/>
</dbReference>
<dbReference type="PATRIC" id="fig|476272.21.peg.3527"/>
<gene>
    <name evidence="2" type="ORF">RUMHYD_00522</name>
</gene>
<accession>C0CI58</accession>
<reference evidence="2 3" key="1">
    <citation type="submission" date="2009-01" db="EMBL/GenBank/DDBJ databases">
        <authorList>
            <person name="Fulton L."/>
            <person name="Clifton S."/>
            <person name="Fulton B."/>
            <person name="Xu J."/>
            <person name="Minx P."/>
            <person name="Pepin K.H."/>
            <person name="Johnson M."/>
            <person name="Bhonagiri V."/>
            <person name="Nash W.E."/>
            <person name="Mardis E.R."/>
            <person name="Wilson R.K."/>
        </authorList>
    </citation>
    <scope>NUCLEOTIDE SEQUENCE [LARGE SCALE GENOMIC DNA]</scope>
    <source>
        <strain evidence="3">DSM 10507 / JCM 14656 / S5a33</strain>
    </source>
</reference>
<dbReference type="InterPro" id="IPR025164">
    <property type="entry name" value="Toastrack_DUF4097"/>
</dbReference>
<dbReference type="PANTHER" id="PTHR34094">
    <property type="match status" value="1"/>
</dbReference>